<dbReference type="RefSeq" id="WP_205185073.1">
    <property type="nucleotide sequence ID" value="NZ_JAFBFC010000002.1"/>
</dbReference>
<comment type="caution">
    <text evidence="1">The sequence shown here is derived from an EMBL/GenBank/DDBJ whole genome shotgun (WGS) entry which is preliminary data.</text>
</comment>
<accession>A0ABS2QS53</accession>
<evidence type="ECO:0000313" key="2">
    <source>
        <dbReference type="Proteomes" id="UP000809829"/>
    </source>
</evidence>
<gene>
    <name evidence="1" type="ORF">JOC83_001134</name>
</gene>
<reference evidence="1 2" key="1">
    <citation type="submission" date="2021-01" db="EMBL/GenBank/DDBJ databases">
        <title>Genomic Encyclopedia of Type Strains, Phase IV (KMG-IV): sequencing the most valuable type-strain genomes for metagenomic binning, comparative biology and taxonomic classification.</title>
        <authorList>
            <person name="Goeker M."/>
        </authorList>
    </citation>
    <scope>NUCLEOTIDE SEQUENCE [LARGE SCALE GENOMIC DNA]</scope>
    <source>
        <strain evidence="1 2">DSM 104297</strain>
    </source>
</reference>
<organism evidence="1 2">
    <name type="scientific">Priestia iocasae</name>
    <dbReference type="NCBI Taxonomy" id="2291674"/>
    <lineage>
        <taxon>Bacteria</taxon>
        <taxon>Bacillati</taxon>
        <taxon>Bacillota</taxon>
        <taxon>Bacilli</taxon>
        <taxon>Bacillales</taxon>
        <taxon>Bacillaceae</taxon>
        <taxon>Priestia</taxon>
    </lineage>
</organism>
<name>A0ABS2QS53_9BACI</name>
<protein>
    <submittedName>
        <fullName evidence="1">Uncharacterized protein</fullName>
    </submittedName>
</protein>
<sequence length="142" mass="16044">MSEAQKERLLNKALGYIENEEVSYLSNNDLIFDHSEVRGIQYDDGTKNYSVSFNDVEEAAGSRITNLNIVFDENEELKNTFEIDIQVLNHEDVRVDYWQDGKGIANQVLTVDTVDSSGGFKAMGWMDCMQGCLAGKGMKCYH</sequence>
<proteinExistence type="predicted"/>
<dbReference type="EMBL" id="JAFBFC010000002">
    <property type="protein sequence ID" value="MBM7702300.1"/>
    <property type="molecule type" value="Genomic_DNA"/>
</dbReference>
<evidence type="ECO:0000313" key="1">
    <source>
        <dbReference type="EMBL" id="MBM7702300.1"/>
    </source>
</evidence>
<keyword evidence="2" id="KW-1185">Reference proteome</keyword>
<dbReference type="Proteomes" id="UP000809829">
    <property type="component" value="Unassembled WGS sequence"/>
</dbReference>